<keyword evidence="2" id="KW-1185">Reference proteome</keyword>
<evidence type="ECO:0000313" key="2">
    <source>
        <dbReference type="Proteomes" id="UP001319846"/>
    </source>
</evidence>
<organism evidence="1 2">
    <name type="scientific">Vreelandella aquamarina</name>
    <dbReference type="NCBI Taxonomy" id="77097"/>
    <lineage>
        <taxon>Bacteria</taxon>
        <taxon>Pseudomonadati</taxon>
        <taxon>Pseudomonadota</taxon>
        <taxon>Gammaproteobacteria</taxon>
        <taxon>Oceanospirillales</taxon>
        <taxon>Halomonadaceae</taxon>
        <taxon>Vreelandella</taxon>
    </lineage>
</organism>
<name>A0ACC5VZD6_9GAMM</name>
<evidence type="ECO:0000313" key="1">
    <source>
        <dbReference type="EMBL" id="MBZ5489171.1"/>
    </source>
</evidence>
<dbReference type="Proteomes" id="UP001319846">
    <property type="component" value="Unassembled WGS sequence"/>
</dbReference>
<comment type="caution">
    <text evidence="1">The sequence shown here is derived from an EMBL/GenBank/DDBJ whole genome shotgun (WGS) entry which is preliminary data.</text>
</comment>
<reference evidence="1" key="1">
    <citation type="submission" date="2020-06" db="EMBL/GenBank/DDBJ databases">
        <title>Whole Genome Sequence of Halomonas aquamarina MB598.</title>
        <authorList>
            <person name="Pervaiz M."/>
            <person name="Fariq A."/>
            <person name="Yasmin A."/>
            <person name="Welch M."/>
        </authorList>
    </citation>
    <scope>NUCLEOTIDE SEQUENCE</scope>
    <source>
        <strain evidence="1">MB598</strain>
    </source>
</reference>
<sequence length="101" mass="10792">MSLSNPKTVTEVFAAHDVSSGSVCVLLECLELALAVTLQGKYRVTLESGYYGIHCTSWPFGSSPRAGGLRASSSLNDLADIHLVRDHLNELLADSAKEGDQ</sequence>
<protein>
    <submittedName>
        <fullName evidence="1">Uncharacterized protein</fullName>
    </submittedName>
</protein>
<gene>
    <name evidence="1" type="ORF">HW452_16750</name>
</gene>
<dbReference type="EMBL" id="JABYQT010000017">
    <property type="protein sequence ID" value="MBZ5489171.1"/>
    <property type="molecule type" value="Genomic_DNA"/>
</dbReference>
<accession>A0ACC5VZD6</accession>
<proteinExistence type="predicted"/>